<sequence>MRALPRKRLSGRDAQPFHRGEVRHQVSPAVGHLSCQPLECAIMCGRYVTPDDRAMESYFHPGRHHWKAWINRYNVGPSMPVPIVYMPHGEVLGDIARWGLIPTWWKKDAPPSMTFNARSEEAASKPTWRQSMKALRCLMPAKGWYEWNENEPVTTRSGRKGHQPYYFHSPGNEVVAIAGLWSLWQAPNGSAMLSCALLTKEAAGAQISEIHHRMPVVLDPMQFEAWLSPESSATEVVAMIARSRSDFVAHRVSTKVNNVRNESPDLIEEVPAHSHNLLQGRRP</sequence>
<organism evidence="10 11">
    <name type="scientific">Candidatus Accumulibacter phosphatis</name>
    <dbReference type="NCBI Taxonomy" id="327160"/>
    <lineage>
        <taxon>Bacteria</taxon>
        <taxon>Pseudomonadati</taxon>
        <taxon>Pseudomonadota</taxon>
        <taxon>Betaproteobacteria</taxon>
        <taxon>Candidatus Accumulibacter</taxon>
    </lineage>
</organism>
<protein>
    <recommendedName>
        <fullName evidence="8">Abasic site processing protein</fullName>
        <ecNumber evidence="8">3.4.-.-</ecNumber>
    </recommendedName>
</protein>
<dbReference type="Gene3D" id="3.90.1680.10">
    <property type="entry name" value="SOS response associated peptidase-like"/>
    <property type="match status" value="1"/>
</dbReference>
<evidence type="ECO:0000256" key="9">
    <source>
        <dbReference type="SAM" id="MobiDB-lite"/>
    </source>
</evidence>
<dbReference type="Proteomes" id="UP000306324">
    <property type="component" value="Unassembled WGS sequence"/>
</dbReference>
<evidence type="ECO:0000256" key="4">
    <source>
        <dbReference type="ARBA" id="ARBA00022801"/>
    </source>
</evidence>
<dbReference type="GO" id="GO:0008233">
    <property type="term" value="F:peptidase activity"/>
    <property type="evidence" value="ECO:0007669"/>
    <property type="project" value="UniProtKB-KW"/>
</dbReference>
<dbReference type="GO" id="GO:0006508">
    <property type="term" value="P:proteolysis"/>
    <property type="evidence" value="ECO:0007669"/>
    <property type="project" value="UniProtKB-KW"/>
</dbReference>
<name>A0A5S4EH30_9PROT</name>
<dbReference type="GO" id="GO:0106300">
    <property type="term" value="P:protein-DNA covalent cross-linking repair"/>
    <property type="evidence" value="ECO:0007669"/>
    <property type="project" value="InterPro"/>
</dbReference>
<keyword evidence="11" id="KW-1185">Reference proteome</keyword>
<dbReference type="InterPro" id="IPR036590">
    <property type="entry name" value="SRAP-like"/>
</dbReference>
<dbReference type="GO" id="GO:0003697">
    <property type="term" value="F:single-stranded DNA binding"/>
    <property type="evidence" value="ECO:0007669"/>
    <property type="project" value="InterPro"/>
</dbReference>
<evidence type="ECO:0000256" key="6">
    <source>
        <dbReference type="ARBA" id="ARBA00023125"/>
    </source>
</evidence>
<dbReference type="GO" id="GO:0016829">
    <property type="term" value="F:lyase activity"/>
    <property type="evidence" value="ECO:0007669"/>
    <property type="project" value="UniProtKB-KW"/>
</dbReference>
<keyword evidence="2 8" id="KW-0645">Protease</keyword>
<accession>A0A5S4EH30</accession>
<keyword evidence="3" id="KW-0227">DNA damage</keyword>
<evidence type="ECO:0000313" key="10">
    <source>
        <dbReference type="EMBL" id="TMQ74545.1"/>
    </source>
</evidence>
<reference evidence="10 11" key="1">
    <citation type="submission" date="2019-04" db="EMBL/GenBank/DDBJ databases">
        <title>A novel phosphate-accumulating bacterium identified in bioreactor for phosphate removal from wastewater.</title>
        <authorList>
            <person name="Kotlyarov R.Y."/>
            <person name="Beletsky A.V."/>
            <person name="Kallistova A.Y."/>
            <person name="Dorofeev A.G."/>
            <person name="Nikolaev Y.Y."/>
            <person name="Pimenov N.V."/>
            <person name="Ravin N.V."/>
            <person name="Mardanov A.V."/>
        </authorList>
    </citation>
    <scope>NUCLEOTIDE SEQUENCE [LARGE SCALE GENOMIC DNA]</scope>
    <source>
        <strain evidence="10 11">Bin19</strain>
    </source>
</reference>
<dbReference type="EC" id="3.4.-.-" evidence="8"/>
<evidence type="ECO:0000256" key="1">
    <source>
        <dbReference type="ARBA" id="ARBA00008136"/>
    </source>
</evidence>
<feature type="region of interest" description="Disordered" evidence="9">
    <location>
        <begin position="1"/>
        <end position="21"/>
    </location>
</feature>
<dbReference type="SUPFAM" id="SSF143081">
    <property type="entry name" value="BB1717-like"/>
    <property type="match status" value="1"/>
</dbReference>
<keyword evidence="7" id="KW-0456">Lyase</keyword>
<dbReference type="Pfam" id="PF02586">
    <property type="entry name" value="SRAP"/>
    <property type="match status" value="1"/>
</dbReference>
<dbReference type="EMBL" id="SWAD01000190">
    <property type="protein sequence ID" value="TMQ74545.1"/>
    <property type="molecule type" value="Genomic_DNA"/>
</dbReference>
<dbReference type="AlphaFoldDB" id="A0A5S4EH30"/>
<evidence type="ECO:0000256" key="7">
    <source>
        <dbReference type="ARBA" id="ARBA00023239"/>
    </source>
</evidence>
<proteinExistence type="inferred from homology"/>
<comment type="caution">
    <text evidence="10">The sequence shown here is derived from an EMBL/GenBank/DDBJ whole genome shotgun (WGS) entry which is preliminary data.</text>
</comment>
<dbReference type="InterPro" id="IPR003738">
    <property type="entry name" value="SRAP"/>
</dbReference>
<evidence type="ECO:0000256" key="5">
    <source>
        <dbReference type="ARBA" id="ARBA00023124"/>
    </source>
</evidence>
<evidence type="ECO:0000256" key="3">
    <source>
        <dbReference type="ARBA" id="ARBA00022763"/>
    </source>
</evidence>
<keyword evidence="4 8" id="KW-0378">Hydrolase</keyword>
<gene>
    <name evidence="10" type="ORF">ACCUM_4609</name>
</gene>
<evidence type="ECO:0000256" key="8">
    <source>
        <dbReference type="RuleBase" id="RU364100"/>
    </source>
</evidence>
<keyword evidence="5" id="KW-0190">Covalent protein-DNA linkage</keyword>
<evidence type="ECO:0000313" key="11">
    <source>
        <dbReference type="Proteomes" id="UP000306324"/>
    </source>
</evidence>
<evidence type="ECO:0000256" key="2">
    <source>
        <dbReference type="ARBA" id="ARBA00022670"/>
    </source>
</evidence>
<keyword evidence="6" id="KW-0238">DNA-binding</keyword>
<comment type="similarity">
    <text evidence="1 8">Belongs to the SOS response-associated peptidase family.</text>
</comment>
<dbReference type="PANTHER" id="PTHR13604">
    <property type="entry name" value="DC12-RELATED"/>
    <property type="match status" value="1"/>
</dbReference>
<dbReference type="PANTHER" id="PTHR13604:SF0">
    <property type="entry name" value="ABASIC SITE PROCESSING PROTEIN HMCES"/>
    <property type="match status" value="1"/>
</dbReference>